<gene>
    <name evidence="8" type="ORF">GCM10023337_05300</name>
</gene>
<evidence type="ECO:0000256" key="5">
    <source>
        <dbReference type="ARBA" id="ARBA00022842"/>
    </source>
</evidence>
<evidence type="ECO:0000256" key="1">
    <source>
        <dbReference type="ARBA" id="ARBA00001936"/>
    </source>
</evidence>
<sequence>MTDLAAIEAARLGFNPQTQPLITIPTLPGIDQSYLQPDFIEAAFTQPVQWGVEPLFADLFIPDFSQFPQAIRSAVCVPLVSRPTGLHMLLTRRAGHLLSHAGQVCFPGGRVEPEDPDAIYAALRETHEEVGIEPSYIKTLGQQPIFITTTKYAMLPVVGLVQDGFAVQPDPAEVAEVFEVPLSVLMNPANHRLHHLPGKNGKERYYFSISWNGYFIWGATAALIRNFYHHLAAASQQLGRV</sequence>
<feature type="domain" description="Nudix hydrolase" evidence="7">
    <location>
        <begin position="70"/>
        <end position="206"/>
    </location>
</feature>
<evidence type="ECO:0000259" key="7">
    <source>
        <dbReference type="PROSITE" id="PS51462"/>
    </source>
</evidence>
<evidence type="ECO:0000256" key="4">
    <source>
        <dbReference type="ARBA" id="ARBA00022801"/>
    </source>
</evidence>
<dbReference type="InterPro" id="IPR015797">
    <property type="entry name" value="NUDIX_hydrolase-like_dom_sf"/>
</dbReference>
<evidence type="ECO:0000256" key="3">
    <source>
        <dbReference type="ARBA" id="ARBA00022723"/>
    </source>
</evidence>
<dbReference type="PANTHER" id="PTHR12992:SF11">
    <property type="entry name" value="MITOCHONDRIAL COENZYME A DIPHOSPHATASE NUDT8"/>
    <property type="match status" value="1"/>
</dbReference>
<accession>A0ABP9LUW2</accession>
<keyword evidence="5" id="KW-0460">Magnesium</keyword>
<dbReference type="CDD" id="cd03426">
    <property type="entry name" value="NUDIX_CoAse_Nudt7"/>
    <property type="match status" value="1"/>
</dbReference>
<dbReference type="Gene3D" id="3.90.79.10">
    <property type="entry name" value="Nucleoside Triphosphate Pyrophosphohydrolase"/>
    <property type="match status" value="1"/>
</dbReference>
<dbReference type="PROSITE" id="PS51462">
    <property type="entry name" value="NUDIX"/>
    <property type="match status" value="1"/>
</dbReference>
<protein>
    <submittedName>
        <fullName evidence="8">CoA pyrophosphatase</fullName>
    </submittedName>
</protein>
<keyword evidence="6" id="KW-0464">Manganese</keyword>
<evidence type="ECO:0000256" key="2">
    <source>
        <dbReference type="ARBA" id="ARBA00001946"/>
    </source>
</evidence>
<reference evidence="9" key="1">
    <citation type="journal article" date="2019" name="Int. J. Syst. Evol. Microbiol.">
        <title>The Global Catalogue of Microorganisms (GCM) 10K type strain sequencing project: providing services to taxonomists for standard genome sequencing and annotation.</title>
        <authorList>
            <consortium name="The Broad Institute Genomics Platform"/>
            <consortium name="The Broad Institute Genome Sequencing Center for Infectious Disease"/>
            <person name="Wu L."/>
            <person name="Ma J."/>
        </authorList>
    </citation>
    <scope>NUCLEOTIDE SEQUENCE [LARGE SCALE GENOMIC DNA]</scope>
    <source>
        <strain evidence="9">JCM 18423</strain>
    </source>
</reference>
<evidence type="ECO:0000313" key="8">
    <source>
        <dbReference type="EMBL" id="GAA5086002.1"/>
    </source>
</evidence>
<dbReference type="Proteomes" id="UP001500227">
    <property type="component" value="Unassembled WGS sequence"/>
</dbReference>
<keyword evidence="9" id="KW-1185">Reference proteome</keyword>
<name>A0ABP9LUW2_9BURK</name>
<keyword evidence="3" id="KW-0479">Metal-binding</keyword>
<comment type="cofactor">
    <cofactor evidence="1">
        <name>Mn(2+)</name>
        <dbReference type="ChEBI" id="CHEBI:29035"/>
    </cofactor>
</comment>
<dbReference type="PANTHER" id="PTHR12992">
    <property type="entry name" value="NUDIX HYDROLASE"/>
    <property type="match status" value="1"/>
</dbReference>
<comment type="cofactor">
    <cofactor evidence="2">
        <name>Mg(2+)</name>
        <dbReference type="ChEBI" id="CHEBI:18420"/>
    </cofactor>
</comment>
<comment type="caution">
    <text evidence="8">The sequence shown here is derived from an EMBL/GenBank/DDBJ whole genome shotgun (WGS) entry which is preliminary data.</text>
</comment>
<evidence type="ECO:0000313" key="9">
    <source>
        <dbReference type="Proteomes" id="UP001500227"/>
    </source>
</evidence>
<keyword evidence="4" id="KW-0378">Hydrolase</keyword>
<dbReference type="EMBL" id="BAABKD010000002">
    <property type="protein sequence ID" value="GAA5086002.1"/>
    <property type="molecule type" value="Genomic_DNA"/>
</dbReference>
<proteinExistence type="predicted"/>
<dbReference type="InterPro" id="IPR045121">
    <property type="entry name" value="CoAse"/>
</dbReference>
<evidence type="ECO:0000256" key="6">
    <source>
        <dbReference type="ARBA" id="ARBA00023211"/>
    </source>
</evidence>
<dbReference type="NCBIfam" id="NF007980">
    <property type="entry name" value="PRK10707.1"/>
    <property type="match status" value="1"/>
</dbReference>
<dbReference type="Pfam" id="PF00293">
    <property type="entry name" value="NUDIX"/>
    <property type="match status" value="1"/>
</dbReference>
<dbReference type="InterPro" id="IPR000086">
    <property type="entry name" value="NUDIX_hydrolase_dom"/>
</dbReference>
<organism evidence="8 9">
    <name type="scientific">Paenalcaligenes hermetiae</name>
    <dbReference type="NCBI Taxonomy" id="1157987"/>
    <lineage>
        <taxon>Bacteria</taxon>
        <taxon>Pseudomonadati</taxon>
        <taxon>Pseudomonadota</taxon>
        <taxon>Betaproteobacteria</taxon>
        <taxon>Burkholderiales</taxon>
        <taxon>Alcaligenaceae</taxon>
        <taxon>Paenalcaligenes</taxon>
    </lineage>
</organism>
<dbReference type="SUPFAM" id="SSF55811">
    <property type="entry name" value="Nudix"/>
    <property type="match status" value="1"/>
</dbReference>